<evidence type="ECO:0000313" key="2">
    <source>
        <dbReference type="EMBL" id="KAJ8890591.1"/>
    </source>
</evidence>
<name>A0ABQ9I1T1_9NEOP</name>
<protein>
    <submittedName>
        <fullName evidence="2">Uncharacterized protein</fullName>
    </submittedName>
</protein>
<proteinExistence type="predicted"/>
<feature type="compositionally biased region" description="Low complexity" evidence="1">
    <location>
        <begin position="64"/>
        <end position="74"/>
    </location>
</feature>
<accession>A0ABQ9I1T1</accession>
<evidence type="ECO:0000256" key="1">
    <source>
        <dbReference type="SAM" id="MobiDB-lite"/>
    </source>
</evidence>
<dbReference type="Proteomes" id="UP001159363">
    <property type="component" value="Chromosome 3"/>
</dbReference>
<reference evidence="2 3" key="1">
    <citation type="submission" date="2023-02" db="EMBL/GenBank/DDBJ databases">
        <title>LHISI_Scaffold_Assembly.</title>
        <authorList>
            <person name="Stuart O.P."/>
            <person name="Cleave R."/>
            <person name="Magrath M.J.L."/>
            <person name="Mikheyev A.S."/>
        </authorList>
    </citation>
    <scope>NUCLEOTIDE SEQUENCE [LARGE SCALE GENOMIC DNA]</scope>
    <source>
        <strain evidence="2">Daus_M_001</strain>
        <tissue evidence="2">Leg muscle</tissue>
    </source>
</reference>
<evidence type="ECO:0000313" key="3">
    <source>
        <dbReference type="Proteomes" id="UP001159363"/>
    </source>
</evidence>
<comment type="caution">
    <text evidence="2">The sequence shown here is derived from an EMBL/GenBank/DDBJ whole genome shotgun (WGS) entry which is preliminary data.</text>
</comment>
<gene>
    <name evidence="2" type="ORF">PR048_010100</name>
</gene>
<organism evidence="2 3">
    <name type="scientific">Dryococelus australis</name>
    <dbReference type="NCBI Taxonomy" id="614101"/>
    <lineage>
        <taxon>Eukaryota</taxon>
        <taxon>Metazoa</taxon>
        <taxon>Ecdysozoa</taxon>
        <taxon>Arthropoda</taxon>
        <taxon>Hexapoda</taxon>
        <taxon>Insecta</taxon>
        <taxon>Pterygota</taxon>
        <taxon>Neoptera</taxon>
        <taxon>Polyneoptera</taxon>
        <taxon>Phasmatodea</taxon>
        <taxon>Verophasmatodea</taxon>
        <taxon>Anareolatae</taxon>
        <taxon>Phasmatidae</taxon>
        <taxon>Eurycanthinae</taxon>
        <taxon>Dryococelus</taxon>
    </lineage>
</organism>
<keyword evidence="3" id="KW-1185">Reference proteome</keyword>
<sequence length="476" mass="51165">MQVVAPRSLRSKADLRTHNSYSLYRRTLRKPKYWFALEGHKQWGGGFTLHILGTLDIKTPSRPPSQSNPSSNTQGGVVETGGKRYRAPGLKRGRYHPGKAKAMHLRKLLLVLMGFDKANQKPACHMSYSSTEERRYNVTSCPVIPAQQEYNNSLLPQSDDGTVHPVRNTDSHPASHGMDKYAYLPVTLHQHRVTIPQLRPVESMSRQSQCSRVLQAPSSTVGFTRQFHTLSSIQSTNTSIAVVPQSPVDVHTSLRSRTLGQAASVKDCRPQGPSQSHQNILASSLNVSETLAGERRSVKPASLAAVGINGIPRRVTDSHERIVPGIGEGELGLRLRRGAAESAPAAALRLATIGSRGPGGYAVSLLASHQGDPDPILGRESCLTMPLVGGFSRQSPVFPALSFRRCSILASITLIGSQDLDVKSHPNLFTHSLTIGSRVVGALDGPKAGAGGNGLGEEKLGSAVAAAHCQGKRQLT</sequence>
<dbReference type="EMBL" id="JARBHB010000003">
    <property type="protein sequence ID" value="KAJ8890591.1"/>
    <property type="molecule type" value="Genomic_DNA"/>
</dbReference>
<feature type="compositionally biased region" description="Basic residues" evidence="1">
    <location>
        <begin position="83"/>
        <end position="96"/>
    </location>
</feature>
<feature type="region of interest" description="Disordered" evidence="1">
    <location>
        <begin position="58"/>
        <end position="96"/>
    </location>
</feature>